<dbReference type="Proteomes" id="UP000051952">
    <property type="component" value="Unassembled WGS sequence"/>
</dbReference>
<gene>
    <name evidence="1" type="ORF">BSAL_71920</name>
</gene>
<dbReference type="VEuPathDB" id="TriTrypDB:BSAL_71920"/>
<organism evidence="1 2">
    <name type="scientific">Bodo saltans</name>
    <name type="common">Flagellated protozoan</name>
    <dbReference type="NCBI Taxonomy" id="75058"/>
    <lineage>
        <taxon>Eukaryota</taxon>
        <taxon>Discoba</taxon>
        <taxon>Euglenozoa</taxon>
        <taxon>Kinetoplastea</taxon>
        <taxon>Metakinetoplastina</taxon>
        <taxon>Eubodonida</taxon>
        <taxon>Bodonidae</taxon>
        <taxon>Bodo</taxon>
    </lineage>
</organism>
<sequence length="301" mass="31525">MSQEKKPANYYGGYSLYRGGASAQAPAGVPPQSQGNLQGARKAAAAFGGDWFANPIMAGMMPPMVPFGAPVDAATSKGVASSSGAHVPAQRPVMPFFGNFFAPMPSGSIPSMYKGTPVQRASHAQHVPMASQQPQHYHHAPKPAHAPTMKRGPIAATPSFNEWTAFDAVVPAAHIHRHLDPIGTPAPHSVWDGTPAAADATLALHSTVAVVPSIAAIAQQQQQQMFSVWSSPVAVTSRSGGSTPTEASEAATTSVAASSFFFTNVLRVELACCGHQPKRRKHPNRSVGGSDHQRRCIIIGT</sequence>
<evidence type="ECO:0000313" key="2">
    <source>
        <dbReference type="Proteomes" id="UP000051952"/>
    </source>
</evidence>
<accession>A0A0S4IWD3</accession>
<dbReference type="AlphaFoldDB" id="A0A0S4IWD3"/>
<name>A0A0S4IWD3_BODSA</name>
<keyword evidence="2" id="KW-1185">Reference proteome</keyword>
<dbReference type="EMBL" id="CYKH01000567">
    <property type="protein sequence ID" value="CUG06189.1"/>
    <property type="molecule type" value="Genomic_DNA"/>
</dbReference>
<proteinExistence type="predicted"/>
<evidence type="ECO:0000313" key="1">
    <source>
        <dbReference type="EMBL" id="CUG06189.1"/>
    </source>
</evidence>
<protein>
    <submittedName>
        <fullName evidence="1">Uncharacterized protein</fullName>
    </submittedName>
</protein>
<reference evidence="2" key="1">
    <citation type="submission" date="2015-09" db="EMBL/GenBank/DDBJ databases">
        <authorList>
            <consortium name="Pathogen Informatics"/>
        </authorList>
    </citation>
    <scope>NUCLEOTIDE SEQUENCE [LARGE SCALE GENOMIC DNA]</scope>
    <source>
        <strain evidence="2">Lake Konstanz</strain>
    </source>
</reference>